<dbReference type="InterPro" id="IPR029068">
    <property type="entry name" value="Glyas_Bleomycin-R_OHBP_Dase"/>
</dbReference>
<dbReference type="GeneID" id="14921338"/>
<evidence type="ECO:0000313" key="3">
    <source>
        <dbReference type="EMBL" id="ELR20482.1"/>
    </source>
</evidence>
<name>L8H5I5_ACACF</name>
<dbReference type="PROSITE" id="PS51819">
    <property type="entry name" value="VOC"/>
    <property type="match status" value="1"/>
</dbReference>
<reference evidence="3 4" key="1">
    <citation type="journal article" date="2013" name="Genome Biol.">
        <title>Genome of Acanthamoeba castellanii highlights extensive lateral gene transfer and early evolution of tyrosine kinase signaling.</title>
        <authorList>
            <person name="Clarke M."/>
            <person name="Lohan A.J."/>
            <person name="Liu B."/>
            <person name="Lagkouvardos I."/>
            <person name="Roy S."/>
            <person name="Zafar N."/>
            <person name="Bertelli C."/>
            <person name="Schilde C."/>
            <person name="Kianianmomeni A."/>
            <person name="Burglin T.R."/>
            <person name="Frech C."/>
            <person name="Turcotte B."/>
            <person name="Kopec K.O."/>
            <person name="Synnott J.M."/>
            <person name="Choo C."/>
            <person name="Paponov I."/>
            <person name="Finkler A."/>
            <person name="Soon Heng Tan C."/>
            <person name="Hutchins A.P."/>
            <person name="Weinmeier T."/>
            <person name="Rattei T."/>
            <person name="Chu J.S."/>
            <person name="Gimenez G."/>
            <person name="Irimia M."/>
            <person name="Rigden D.J."/>
            <person name="Fitzpatrick D.A."/>
            <person name="Lorenzo-Morales J."/>
            <person name="Bateman A."/>
            <person name="Chiu C.H."/>
            <person name="Tang P."/>
            <person name="Hegemann P."/>
            <person name="Fromm H."/>
            <person name="Raoult D."/>
            <person name="Greub G."/>
            <person name="Miranda-Saavedra D."/>
            <person name="Chen N."/>
            <person name="Nash P."/>
            <person name="Ginger M.L."/>
            <person name="Horn M."/>
            <person name="Schaap P."/>
            <person name="Caler L."/>
            <person name="Loftus B."/>
        </authorList>
    </citation>
    <scope>NUCLEOTIDE SEQUENCE [LARGE SCALE GENOMIC DNA]</scope>
    <source>
        <strain evidence="3 4">Neff</strain>
    </source>
</reference>
<evidence type="ECO:0000313" key="4">
    <source>
        <dbReference type="Proteomes" id="UP000011083"/>
    </source>
</evidence>
<accession>L8H5I5</accession>
<dbReference type="AlphaFoldDB" id="L8H5I5"/>
<keyword evidence="4" id="KW-1185">Reference proteome</keyword>
<feature type="domain" description="VOC" evidence="2">
    <location>
        <begin position="52"/>
        <end position="190"/>
    </location>
</feature>
<feature type="compositionally biased region" description="Basic and acidic residues" evidence="1">
    <location>
        <begin position="18"/>
        <end position="27"/>
    </location>
</feature>
<organism evidence="3 4">
    <name type="scientific">Acanthamoeba castellanii (strain ATCC 30010 / Neff)</name>
    <dbReference type="NCBI Taxonomy" id="1257118"/>
    <lineage>
        <taxon>Eukaryota</taxon>
        <taxon>Amoebozoa</taxon>
        <taxon>Discosea</taxon>
        <taxon>Longamoebia</taxon>
        <taxon>Centramoebida</taxon>
        <taxon>Acanthamoebidae</taxon>
        <taxon>Acanthamoeba</taxon>
    </lineage>
</organism>
<sequence>MASTLVSTLVATVALDHNGNDKDKHSEAVVGRATDSHTQPANTKRPGLPIHSFNHLSKETENVDEMIRFYTKVMGFRRIKRPPFPFAGAWLFMPPSTSLHIIEKDPSVDLPEGPCAAVKKMGNWQEVAKNPASLKRVGHHMAFRTEDLGLTMELLKEYGIMFAESVVPQTGQRQLFFFDPDGNGIEICDCDVEPPPFEEEDDDHSAEGQNGDGGRSSTEALQLTTQLN</sequence>
<dbReference type="STRING" id="1257118.L8H5I5"/>
<feature type="compositionally biased region" description="Acidic residues" evidence="1">
    <location>
        <begin position="191"/>
        <end position="204"/>
    </location>
</feature>
<dbReference type="PANTHER" id="PTHR47802">
    <property type="entry name" value="GLYOXALASE FAMILY PROTEIN, EXPRESSED"/>
    <property type="match status" value="1"/>
</dbReference>
<dbReference type="KEGG" id="acan:ACA1_000830"/>
<dbReference type="OrthoDB" id="16820at2759"/>
<dbReference type="EMBL" id="KB007913">
    <property type="protein sequence ID" value="ELR20482.1"/>
    <property type="molecule type" value="Genomic_DNA"/>
</dbReference>
<dbReference type="InterPro" id="IPR037523">
    <property type="entry name" value="VOC_core"/>
</dbReference>
<dbReference type="VEuPathDB" id="AmoebaDB:ACA1_000830"/>
<dbReference type="PANTHER" id="PTHR47802:SF1">
    <property type="entry name" value="GLYOXALASE FAMILY PROTEIN, EXPRESSED"/>
    <property type="match status" value="1"/>
</dbReference>
<feature type="compositionally biased region" description="Polar residues" evidence="1">
    <location>
        <begin position="215"/>
        <end position="228"/>
    </location>
</feature>
<evidence type="ECO:0000256" key="1">
    <source>
        <dbReference type="SAM" id="MobiDB-lite"/>
    </source>
</evidence>
<proteinExistence type="predicted"/>
<protein>
    <submittedName>
        <fullName evidence="3">Glyoxalase family protein</fullName>
    </submittedName>
</protein>
<gene>
    <name evidence="3" type="ORF">ACA1_000830</name>
</gene>
<dbReference type="Pfam" id="PF00903">
    <property type="entry name" value="Glyoxalase"/>
    <property type="match status" value="1"/>
</dbReference>
<evidence type="ECO:0000259" key="2">
    <source>
        <dbReference type="PROSITE" id="PS51819"/>
    </source>
</evidence>
<dbReference type="SUPFAM" id="SSF54593">
    <property type="entry name" value="Glyoxalase/Bleomycin resistance protein/Dihydroxybiphenyl dioxygenase"/>
    <property type="match status" value="1"/>
</dbReference>
<feature type="region of interest" description="Disordered" evidence="1">
    <location>
        <begin position="191"/>
        <end position="228"/>
    </location>
</feature>
<dbReference type="InterPro" id="IPR004360">
    <property type="entry name" value="Glyas_Fos-R_dOase_dom"/>
</dbReference>
<dbReference type="Proteomes" id="UP000011083">
    <property type="component" value="Unassembled WGS sequence"/>
</dbReference>
<dbReference type="Gene3D" id="3.10.180.10">
    <property type="entry name" value="2,3-Dihydroxybiphenyl 1,2-Dioxygenase, domain 1"/>
    <property type="match status" value="1"/>
</dbReference>
<feature type="region of interest" description="Disordered" evidence="1">
    <location>
        <begin position="17"/>
        <end position="52"/>
    </location>
</feature>
<dbReference type="RefSeq" id="XP_004343324.1">
    <property type="nucleotide sequence ID" value="XM_004343274.1"/>
</dbReference>